<feature type="coiled-coil region" evidence="1">
    <location>
        <begin position="99"/>
        <end position="147"/>
    </location>
</feature>
<dbReference type="AlphaFoldDB" id="A0A2J6R727"/>
<protein>
    <submittedName>
        <fullName evidence="2">Uncharacterized protein</fullName>
    </submittedName>
</protein>
<proteinExistence type="predicted"/>
<gene>
    <name evidence="2" type="ORF">L207DRAFT_588917</name>
</gene>
<evidence type="ECO:0000313" key="2">
    <source>
        <dbReference type="EMBL" id="PMD34317.1"/>
    </source>
</evidence>
<reference evidence="2 3" key="1">
    <citation type="submission" date="2016-04" db="EMBL/GenBank/DDBJ databases">
        <title>A degradative enzymes factory behind the ericoid mycorrhizal symbiosis.</title>
        <authorList>
            <consortium name="DOE Joint Genome Institute"/>
            <person name="Martino E."/>
            <person name="Morin E."/>
            <person name="Grelet G."/>
            <person name="Kuo A."/>
            <person name="Kohler A."/>
            <person name="Daghino S."/>
            <person name="Barry K."/>
            <person name="Choi C."/>
            <person name="Cichocki N."/>
            <person name="Clum A."/>
            <person name="Copeland A."/>
            <person name="Hainaut M."/>
            <person name="Haridas S."/>
            <person name="Labutti K."/>
            <person name="Lindquist E."/>
            <person name="Lipzen A."/>
            <person name="Khouja H.-R."/>
            <person name="Murat C."/>
            <person name="Ohm R."/>
            <person name="Olson A."/>
            <person name="Spatafora J."/>
            <person name="Veneault-Fourrey C."/>
            <person name="Henrissat B."/>
            <person name="Grigoriev I."/>
            <person name="Martin F."/>
            <person name="Perotto S."/>
        </authorList>
    </citation>
    <scope>NUCLEOTIDE SEQUENCE [LARGE SCALE GENOMIC DNA]</scope>
    <source>
        <strain evidence="2 3">F</strain>
    </source>
</reference>
<dbReference type="Proteomes" id="UP000235786">
    <property type="component" value="Unassembled WGS sequence"/>
</dbReference>
<evidence type="ECO:0000313" key="3">
    <source>
        <dbReference type="Proteomes" id="UP000235786"/>
    </source>
</evidence>
<dbReference type="EMBL" id="KZ613954">
    <property type="protein sequence ID" value="PMD34317.1"/>
    <property type="molecule type" value="Genomic_DNA"/>
</dbReference>
<organism evidence="2 3">
    <name type="scientific">Hyaloscypha variabilis (strain UAMH 11265 / GT02V1 / F)</name>
    <name type="common">Meliniomyces variabilis</name>
    <dbReference type="NCBI Taxonomy" id="1149755"/>
    <lineage>
        <taxon>Eukaryota</taxon>
        <taxon>Fungi</taxon>
        <taxon>Dikarya</taxon>
        <taxon>Ascomycota</taxon>
        <taxon>Pezizomycotina</taxon>
        <taxon>Leotiomycetes</taxon>
        <taxon>Helotiales</taxon>
        <taxon>Hyaloscyphaceae</taxon>
        <taxon>Hyaloscypha</taxon>
        <taxon>Hyaloscypha variabilis</taxon>
    </lineage>
</organism>
<name>A0A2J6R727_HYAVF</name>
<accession>A0A2J6R727</accession>
<sequence>MYSTVVIQSKITVYTSLLHLIADKAKSLGIPFIGVQEVYNEAIAILRPDSFNCLSGFNLYQVEQQTRVVLFGHSDPFPGTVTPTDLRNNGRGMEGLRKKLRLQDLMVEKLEAMEKLKEEAEELKEELALNEAELGKLELEVAEIDAELKRQR</sequence>
<keyword evidence="1" id="KW-0175">Coiled coil</keyword>
<evidence type="ECO:0000256" key="1">
    <source>
        <dbReference type="SAM" id="Coils"/>
    </source>
</evidence>
<keyword evidence="3" id="KW-1185">Reference proteome</keyword>